<dbReference type="SUPFAM" id="SSF54637">
    <property type="entry name" value="Thioesterase/thiol ester dehydrase-isomerase"/>
    <property type="match status" value="2"/>
</dbReference>
<gene>
    <name evidence="3" type="ORF">NCTC10437_03828</name>
</gene>
<dbReference type="STRING" id="1791.GCA_001049355_02138"/>
<evidence type="ECO:0000313" key="3">
    <source>
        <dbReference type="EMBL" id="VEG56828.1"/>
    </source>
</evidence>
<evidence type="ECO:0000259" key="1">
    <source>
        <dbReference type="Pfam" id="PF01643"/>
    </source>
</evidence>
<dbReference type="AlphaFoldDB" id="A0A3S4S0C2"/>
<feature type="domain" description="Acyl-ACP thioesterase N-terminal hotdog" evidence="1">
    <location>
        <begin position="20"/>
        <end position="142"/>
    </location>
</feature>
<dbReference type="GO" id="GO:0016790">
    <property type="term" value="F:thiolester hydrolase activity"/>
    <property type="evidence" value="ECO:0007669"/>
    <property type="project" value="InterPro"/>
</dbReference>
<dbReference type="RefSeq" id="WP_048632042.1">
    <property type="nucleotide sequence ID" value="NZ_CVQQ01000005.1"/>
</dbReference>
<reference evidence="3 4" key="1">
    <citation type="submission" date="2018-12" db="EMBL/GenBank/DDBJ databases">
        <authorList>
            <consortium name="Pathogen Informatics"/>
        </authorList>
    </citation>
    <scope>NUCLEOTIDE SEQUENCE [LARGE SCALE GENOMIC DNA]</scope>
    <source>
        <strain evidence="3 4">NCTC10437</strain>
    </source>
</reference>
<dbReference type="GO" id="GO:0006633">
    <property type="term" value="P:fatty acid biosynthetic process"/>
    <property type="evidence" value="ECO:0007669"/>
    <property type="project" value="InterPro"/>
</dbReference>
<dbReference type="EMBL" id="LR134356">
    <property type="protein sequence ID" value="VEG56828.1"/>
    <property type="molecule type" value="Genomic_DNA"/>
</dbReference>
<dbReference type="InterPro" id="IPR002864">
    <property type="entry name" value="Acyl-ACP_thioesterase_NHD"/>
</dbReference>
<dbReference type="Gene3D" id="3.10.129.10">
    <property type="entry name" value="Hotdog Thioesterase"/>
    <property type="match status" value="1"/>
</dbReference>
<dbReference type="OrthoDB" id="5242854at2"/>
<dbReference type="InterPro" id="IPR049427">
    <property type="entry name" value="Acyl-ACP_TE_C"/>
</dbReference>
<organism evidence="3 4">
    <name type="scientific">Mycolicibacterium aurum</name>
    <name type="common">Mycobacterium aurum</name>
    <dbReference type="NCBI Taxonomy" id="1791"/>
    <lineage>
        <taxon>Bacteria</taxon>
        <taxon>Bacillati</taxon>
        <taxon>Actinomycetota</taxon>
        <taxon>Actinomycetes</taxon>
        <taxon>Mycobacteriales</taxon>
        <taxon>Mycobacteriaceae</taxon>
        <taxon>Mycolicibacterium</taxon>
    </lineage>
</organism>
<dbReference type="InterPro" id="IPR029069">
    <property type="entry name" value="HotDog_dom_sf"/>
</dbReference>
<evidence type="ECO:0000313" key="4">
    <source>
        <dbReference type="Proteomes" id="UP000279306"/>
    </source>
</evidence>
<dbReference type="Proteomes" id="UP000279306">
    <property type="component" value="Chromosome"/>
</dbReference>
<keyword evidence="4" id="KW-1185">Reference proteome</keyword>
<accession>A0A3S4S0C2</accession>
<sequence>MTTHQDNPADQRLAVLPESGYVYRTAWRAATGDIGGDLHLRLDSVARYIQEVGAENLVDAGEAEEHPHWLVQRTVIDVIEPIEFPNEISFSRWCSALSSRWCTMRVDLVGSDGGRIETEGFWIAINAKTLTPQRVTDTLIERFASTTTEHRLKWRPWLDNPADPDESMPFALRRTDIDLFEHVTNTAYWHAVHEVAALVPEVCTPPYRAVIEYRRPIKYGEDVTIRWFRTGGPDAPQVHLALTVGDYVRAAGLLRTL</sequence>
<dbReference type="Pfam" id="PF20791">
    <property type="entry name" value="Acyl-ACP_TE_C"/>
    <property type="match status" value="1"/>
</dbReference>
<proteinExistence type="predicted"/>
<dbReference type="Pfam" id="PF01643">
    <property type="entry name" value="Acyl-ACP_TE"/>
    <property type="match status" value="1"/>
</dbReference>
<feature type="domain" description="Acyl-ACP thioesterase-like C-terminal" evidence="2">
    <location>
        <begin position="165"/>
        <end position="225"/>
    </location>
</feature>
<dbReference type="KEGG" id="mauu:NCTC10437_03828"/>
<name>A0A3S4S0C2_MYCAU</name>
<evidence type="ECO:0000259" key="2">
    <source>
        <dbReference type="Pfam" id="PF20791"/>
    </source>
</evidence>
<protein>
    <submittedName>
        <fullName evidence="3">Acyl-ACP thioesterase</fullName>
    </submittedName>
</protein>